<dbReference type="Pfam" id="PF03548">
    <property type="entry name" value="LolA"/>
    <property type="match status" value="1"/>
</dbReference>
<feature type="signal peptide" evidence="1">
    <location>
        <begin position="1"/>
        <end position="23"/>
    </location>
</feature>
<dbReference type="Gene3D" id="2.50.20.10">
    <property type="entry name" value="Lipoprotein localisation LolA/LolB/LppX"/>
    <property type="match status" value="1"/>
</dbReference>
<evidence type="ECO:0000313" key="2">
    <source>
        <dbReference type="EMBL" id="SBV93891.1"/>
    </source>
</evidence>
<dbReference type="InterPro" id="IPR004564">
    <property type="entry name" value="OM_lipoprot_carrier_LolA-like"/>
</dbReference>
<organism evidence="2">
    <name type="scientific">uncultured delta proteobacterium</name>
    <dbReference type="NCBI Taxonomy" id="34034"/>
    <lineage>
        <taxon>Bacteria</taxon>
        <taxon>Deltaproteobacteria</taxon>
        <taxon>environmental samples</taxon>
    </lineage>
</organism>
<dbReference type="EMBL" id="FLUQ01000001">
    <property type="protein sequence ID" value="SBV93891.1"/>
    <property type="molecule type" value="Genomic_DNA"/>
</dbReference>
<dbReference type="InterPro" id="IPR029046">
    <property type="entry name" value="LolA/LolB/LppX"/>
</dbReference>
<sequence length="224" mass="24884">MRNFMYAVIALCGLLVFASYAQAADPVASAVQKRYESIKGMRAEFTQLLEHQESGSKEERKGVLYFAKPLQVRWETTSPIPEVLLVTPGAIWNVFPDEDMAYKYPPELSDESGSIVRVVTGQSNLEKDFTIENKGTKNGLATLTLYPKNPTTSMTEAELTVEAKTGAIKHVTIVDFYNNRNSITFTSQTLDPRLDAALFTFAPAKGMKVEDRTKSGVMSKPLMQ</sequence>
<feature type="chain" id="PRO_5012849399" evidence="1">
    <location>
        <begin position="24"/>
        <end position="224"/>
    </location>
</feature>
<name>A0A212J372_9DELT</name>
<proteinExistence type="predicted"/>
<dbReference type="PANTHER" id="PTHR35869">
    <property type="entry name" value="OUTER-MEMBRANE LIPOPROTEIN CARRIER PROTEIN"/>
    <property type="match status" value="1"/>
</dbReference>
<dbReference type="AlphaFoldDB" id="A0A212J372"/>
<gene>
    <name evidence="2" type="primary">lolA</name>
    <name evidence="2" type="ORF">KL86DPRO_10609</name>
</gene>
<protein>
    <submittedName>
        <fullName evidence="2">Outer membrane lipocarrier protein LolA</fullName>
    </submittedName>
</protein>
<reference evidence="2" key="1">
    <citation type="submission" date="2016-04" db="EMBL/GenBank/DDBJ databases">
        <authorList>
            <person name="Evans L.H."/>
            <person name="Alamgir A."/>
            <person name="Owens N."/>
            <person name="Weber N.D."/>
            <person name="Virtaneva K."/>
            <person name="Barbian K."/>
            <person name="Babar A."/>
            <person name="Rosenke K."/>
        </authorList>
    </citation>
    <scope>NUCLEOTIDE SEQUENCE</scope>
    <source>
        <strain evidence="2">86</strain>
    </source>
</reference>
<dbReference type="PANTHER" id="PTHR35869:SF1">
    <property type="entry name" value="OUTER-MEMBRANE LIPOPROTEIN CARRIER PROTEIN"/>
    <property type="match status" value="1"/>
</dbReference>
<dbReference type="CDD" id="cd16325">
    <property type="entry name" value="LolA"/>
    <property type="match status" value="1"/>
</dbReference>
<accession>A0A212J372</accession>
<keyword evidence="1" id="KW-0732">Signal</keyword>
<dbReference type="SUPFAM" id="SSF89392">
    <property type="entry name" value="Prokaryotic lipoproteins and lipoprotein localization factors"/>
    <property type="match status" value="1"/>
</dbReference>
<evidence type="ECO:0000256" key="1">
    <source>
        <dbReference type="SAM" id="SignalP"/>
    </source>
</evidence>